<keyword evidence="7" id="KW-1185">Reference proteome</keyword>
<dbReference type="GO" id="GO:0009897">
    <property type="term" value="C:external side of plasma membrane"/>
    <property type="evidence" value="ECO:0007669"/>
    <property type="project" value="TreeGrafter"/>
</dbReference>
<evidence type="ECO:0000256" key="3">
    <source>
        <dbReference type="ARBA" id="ARBA00023319"/>
    </source>
</evidence>
<keyword evidence="4" id="KW-1133">Transmembrane helix</keyword>
<dbReference type="InterPro" id="IPR007110">
    <property type="entry name" value="Ig-like_dom"/>
</dbReference>
<dbReference type="OMA" id="GNHINTH"/>
<dbReference type="InterPro" id="IPR013106">
    <property type="entry name" value="Ig_V-set"/>
</dbReference>
<dbReference type="GO" id="GO:0005102">
    <property type="term" value="F:signaling receptor binding"/>
    <property type="evidence" value="ECO:0007669"/>
    <property type="project" value="TreeGrafter"/>
</dbReference>
<accession>A0A3Q2DG76</accession>
<dbReference type="PANTHER" id="PTHR24100:SF151">
    <property type="entry name" value="ICOS LIGAND"/>
    <property type="match status" value="1"/>
</dbReference>
<keyword evidence="3" id="KW-0393">Immunoglobulin domain</keyword>
<dbReference type="PROSITE" id="PS50835">
    <property type="entry name" value="IG_LIKE"/>
    <property type="match status" value="1"/>
</dbReference>
<name>A0A3Q2DG76_CYPVA</name>
<evidence type="ECO:0000256" key="4">
    <source>
        <dbReference type="SAM" id="Phobius"/>
    </source>
</evidence>
<dbReference type="Gene3D" id="2.60.40.10">
    <property type="entry name" value="Immunoglobulins"/>
    <property type="match status" value="1"/>
</dbReference>
<reference evidence="6" key="2">
    <citation type="submission" date="2025-09" db="UniProtKB">
        <authorList>
            <consortium name="Ensembl"/>
        </authorList>
    </citation>
    <scope>IDENTIFICATION</scope>
</reference>
<dbReference type="SUPFAM" id="SSF48726">
    <property type="entry name" value="Immunoglobulin"/>
    <property type="match status" value="1"/>
</dbReference>
<evidence type="ECO:0000259" key="5">
    <source>
        <dbReference type="PROSITE" id="PS50835"/>
    </source>
</evidence>
<protein>
    <recommendedName>
        <fullName evidence="5">Ig-like domain-containing protein</fullName>
    </recommendedName>
</protein>
<evidence type="ECO:0000256" key="1">
    <source>
        <dbReference type="ARBA" id="ARBA00004370"/>
    </source>
</evidence>
<dbReference type="InterPro" id="IPR036179">
    <property type="entry name" value="Ig-like_dom_sf"/>
</dbReference>
<dbReference type="PANTHER" id="PTHR24100">
    <property type="entry name" value="BUTYROPHILIN"/>
    <property type="match status" value="1"/>
</dbReference>
<proteinExistence type="predicted"/>
<dbReference type="InterPro" id="IPR013783">
    <property type="entry name" value="Ig-like_fold"/>
</dbReference>
<dbReference type="GeneTree" id="ENSGT00940000166465"/>
<evidence type="ECO:0000256" key="2">
    <source>
        <dbReference type="ARBA" id="ARBA00023136"/>
    </source>
</evidence>
<dbReference type="GO" id="GO:0050852">
    <property type="term" value="P:T cell receptor signaling pathway"/>
    <property type="evidence" value="ECO:0007669"/>
    <property type="project" value="TreeGrafter"/>
</dbReference>
<dbReference type="Ensembl" id="ENSCVAT00000026904.1">
    <property type="protein sequence ID" value="ENSCVAP00000018063.1"/>
    <property type="gene ID" value="ENSCVAG00000021254.1"/>
</dbReference>
<dbReference type="AlphaFoldDB" id="A0A3Q2DG76"/>
<dbReference type="SMART" id="SM00406">
    <property type="entry name" value="IGv"/>
    <property type="match status" value="1"/>
</dbReference>
<dbReference type="SMART" id="SM00409">
    <property type="entry name" value="IG"/>
    <property type="match status" value="1"/>
</dbReference>
<organism evidence="6 7">
    <name type="scientific">Cyprinodon variegatus</name>
    <name type="common">Sheepshead minnow</name>
    <dbReference type="NCBI Taxonomy" id="28743"/>
    <lineage>
        <taxon>Eukaryota</taxon>
        <taxon>Metazoa</taxon>
        <taxon>Chordata</taxon>
        <taxon>Craniata</taxon>
        <taxon>Vertebrata</taxon>
        <taxon>Euteleostomi</taxon>
        <taxon>Actinopterygii</taxon>
        <taxon>Neopterygii</taxon>
        <taxon>Teleostei</taxon>
        <taxon>Neoteleostei</taxon>
        <taxon>Acanthomorphata</taxon>
        <taxon>Ovalentaria</taxon>
        <taxon>Atherinomorphae</taxon>
        <taxon>Cyprinodontiformes</taxon>
        <taxon>Cyprinodontidae</taxon>
        <taxon>Cyprinodon</taxon>
    </lineage>
</organism>
<evidence type="ECO:0000313" key="6">
    <source>
        <dbReference type="Ensembl" id="ENSCVAP00000018063.1"/>
    </source>
</evidence>
<evidence type="ECO:0000313" key="7">
    <source>
        <dbReference type="Proteomes" id="UP000265020"/>
    </source>
</evidence>
<dbReference type="GO" id="GO:0001817">
    <property type="term" value="P:regulation of cytokine production"/>
    <property type="evidence" value="ECO:0007669"/>
    <property type="project" value="TreeGrafter"/>
</dbReference>
<dbReference type="InterPro" id="IPR050504">
    <property type="entry name" value="IgSF_BTN/MOG"/>
</dbReference>
<dbReference type="Proteomes" id="UP000265020">
    <property type="component" value="Unassembled WGS sequence"/>
</dbReference>
<dbReference type="Pfam" id="PF07686">
    <property type="entry name" value="V-set"/>
    <property type="match status" value="1"/>
</dbReference>
<sequence length="160" mass="18454">MYVTYIYIYIYIYILVLSIDKIFLIAINQPGQNVTLPCRGSRGTIIVVEWSRTDLGSEYVLRYRDQQLDPENQNPSFRNRVDLLDPQMKAGDVSVVLKNLTTDDRGTYECRVVQRGTRRRKRGSLKTRPVSSVVLDVVPSGQFVRVCDCFLLFFTHLKAV</sequence>
<feature type="domain" description="Ig-like" evidence="5">
    <location>
        <begin position="31"/>
        <end position="131"/>
    </location>
</feature>
<comment type="subcellular location">
    <subcellularLocation>
        <location evidence="1">Membrane</location>
    </subcellularLocation>
</comment>
<dbReference type="InterPro" id="IPR003599">
    <property type="entry name" value="Ig_sub"/>
</dbReference>
<keyword evidence="4" id="KW-0812">Transmembrane</keyword>
<keyword evidence="2 4" id="KW-0472">Membrane</keyword>
<reference evidence="6" key="1">
    <citation type="submission" date="2025-08" db="UniProtKB">
        <authorList>
            <consortium name="Ensembl"/>
        </authorList>
    </citation>
    <scope>IDENTIFICATION</scope>
</reference>
<feature type="transmembrane region" description="Helical" evidence="4">
    <location>
        <begin position="6"/>
        <end position="27"/>
    </location>
</feature>